<name>A0AAW0FK53_9APHY</name>
<feature type="signal peptide" evidence="1">
    <location>
        <begin position="1"/>
        <end position="19"/>
    </location>
</feature>
<keyword evidence="3" id="KW-1185">Reference proteome</keyword>
<keyword evidence="1" id="KW-0732">Signal</keyword>
<gene>
    <name evidence="2" type="ORF">QCA50_017698</name>
</gene>
<accession>A0AAW0FK53</accession>
<sequence length="145" mass="15749">MKFATFLTAAAALLSSSNAFTLIVKDDGSEYDGLHLSSYPDGTNYGPVFLADSNPTDFTYEGTLNVTDDESAALGVYQNQVEIGARADTKVSLHNHVFTYNGTSDCFRACTEVTAYQPGPFILFSKDEEYFAGKGCTPIRLEAAW</sequence>
<organism evidence="2 3">
    <name type="scientific">Cerrena zonata</name>
    <dbReference type="NCBI Taxonomy" id="2478898"/>
    <lineage>
        <taxon>Eukaryota</taxon>
        <taxon>Fungi</taxon>
        <taxon>Dikarya</taxon>
        <taxon>Basidiomycota</taxon>
        <taxon>Agaricomycotina</taxon>
        <taxon>Agaricomycetes</taxon>
        <taxon>Polyporales</taxon>
        <taxon>Cerrenaceae</taxon>
        <taxon>Cerrena</taxon>
    </lineage>
</organism>
<dbReference type="AlphaFoldDB" id="A0AAW0FK53"/>
<evidence type="ECO:0000256" key="1">
    <source>
        <dbReference type="SAM" id="SignalP"/>
    </source>
</evidence>
<feature type="chain" id="PRO_5043384794" evidence="1">
    <location>
        <begin position="20"/>
        <end position="145"/>
    </location>
</feature>
<proteinExistence type="predicted"/>
<comment type="caution">
    <text evidence="2">The sequence shown here is derived from an EMBL/GenBank/DDBJ whole genome shotgun (WGS) entry which is preliminary data.</text>
</comment>
<dbReference type="EMBL" id="JASBNA010000061">
    <property type="protein sequence ID" value="KAK7679309.1"/>
    <property type="molecule type" value="Genomic_DNA"/>
</dbReference>
<protein>
    <submittedName>
        <fullName evidence="2">Uncharacterized protein</fullName>
    </submittedName>
</protein>
<evidence type="ECO:0000313" key="2">
    <source>
        <dbReference type="EMBL" id="KAK7679309.1"/>
    </source>
</evidence>
<evidence type="ECO:0000313" key="3">
    <source>
        <dbReference type="Proteomes" id="UP001385951"/>
    </source>
</evidence>
<reference evidence="2 3" key="1">
    <citation type="submission" date="2022-09" db="EMBL/GenBank/DDBJ databases">
        <authorList>
            <person name="Palmer J.M."/>
        </authorList>
    </citation>
    <scope>NUCLEOTIDE SEQUENCE [LARGE SCALE GENOMIC DNA]</scope>
    <source>
        <strain evidence="2 3">DSM 7382</strain>
    </source>
</reference>
<dbReference type="Proteomes" id="UP001385951">
    <property type="component" value="Unassembled WGS sequence"/>
</dbReference>